<organism evidence="15 16">
    <name type="scientific">Citrus sinensis</name>
    <name type="common">Sweet orange</name>
    <name type="synonym">Citrus aurantium var. sinensis</name>
    <dbReference type="NCBI Taxonomy" id="2711"/>
    <lineage>
        <taxon>Eukaryota</taxon>
        <taxon>Viridiplantae</taxon>
        <taxon>Streptophyta</taxon>
        <taxon>Embryophyta</taxon>
        <taxon>Tracheophyta</taxon>
        <taxon>Spermatophyta</taxon>
        <taxon>Magnoliopsida</taxon>
        <taxon>eudicotyledons</taxon>
        <taxon>Gunneridae</taxon>
        <taxon>Pentapetalae</taxon>
        <taxon>rosids</taxon>
        <taxon>malvids</taxon>
        <taxon>Sapindales</taxon>
        <taxon>Rutaceae</taxon>
        <taxon>Aurantioideae</taxon>
        <taxon>Citrus</taxon>
    </lineage>
</organism>
<dbReference type="PROSITE" id="PS50011">
    <property type="entry name" value="PROTEIN_KINASE_DOM"/>
    <property type="match status" value="1"/>
</dbReference>
<dbReference type="EMBL" id="KK784904">
    <property type="protein sequence ID" value="KDO65011.1"/>
    <property type="molecule type" value="Genomic_DNA"/>
</dbReference>
<dbReference type="GO" id="GO:0005886">
    <property type="term" value="C:plasma membrane"/>
    <property type="evidence" value="ECO:0007669"/>
    <property type="project" value="UniProtKB-SubCell"/>
</dbReference>
<dbReference type="Pfam" id="PF07714">
    <property type="entry name" value="PK_Tyr_Ser-Thr"/>
    <property type="match status" value="1"/>
</dbReference>
<keyword evidence="6 11" id="KW-0547">Nucleotide-binding</keyword>
<evidence type="ECO:0000256" key="1">
    <source>
        <dbReference type="ARBA" id="ARBA00004236"/>
    </source>
</evidence>
<evidence type="ECO:0000256" key="3">
    <source>
        <dbReference type="ARBA" id="ARBA00022475"/>
    </source>
</evidence>
<evidence type="ECO:0000256" key="8">
    <source>
        <dbReference type="ARBA" id="ARBA00022840"/>
    </source>
</evidence>
<comment type="similarity">
    <text evidence="12">Belongs to the protein kinase superfamily.</text>
</comment>
<keyword evidence="16" id="KW-1185">Reference proteome</keyword>
<dbReference type="SUPFAM" id="SSF56112">
    <property type="entry name" value="Protein kinase-like (PK-like)"/>
    <property type="match status" value="1"/>
</dbReference>
<evidence type="ECO:0000256" key="4">
    <source>
        <dbReference type="ARBA" id="ARBA00022527"/>
    </source>
</evidence>
<dbReference type="PROSITE" id="PS00107">
    <property type="entry name" value="PROTEIN_KINASE_ATP"/>
    <property type="match status" value="1"/>
</dbReference>
<feature type="compositionally biased region" description="Basic and acidic residues" evidence="13">
    <location>
        <begin position="392"/>
        <end position="412"/>
    </location>
</feature>
<dbReference type="Gene3D" id="1.10.510.10">
    <property type="entry name" value="Transferase(Phosphotransferase) domain 1"/>
    <property type="match status" value="1"/>
</dbReference>
<keyword evidence="4 12" id="KW-0723">Serine/threonine-protein kinase</keyword>
<dbReference type="STRING" id="2711.A0A067FP86"/>
<dbReference type="Gene3D" id="3.30.200.20">
    <property type="entry name" value="Phosphorylase Kinase, domain 1"/>
    <property type="match status" value="1"/>
</dbReference>
<protein>
    <recommendedName>
        <fullName evidence="2">non-specific serine/threonine protein kinase</fullName>
        <ecNumber evidence="2">2.7.11.1</ecNumber>
    </recommendedName>
</protein>
<dbReference type="CDD" id="cd14066">
    <property type="entry name" value="STKc_IRAK"/>
    <property type="match status" value="1"/>
</dbReference>
<evidence type="ECO:0000256" key="2">
    <source>
        <dbReference type="ARBA" id="ARBA00012513"/>
    </source>
</evidence>
<evidence type="ECO:0000256" key="10">
    <source>
        <dbReference type="ARBA" id="ARBA00048679"/>
    </source>
</evidence>
<evidence type="ECO:0000256" key="12">
    <source>
        <dbReference type="RuleBase" id="RU000304"/>
    </source>
</evidence>
<sequence length="449" mass="50335">MALIKSFTWKIILPSCIKATNKPSCMSKVHVSNQVSTQRLLLTDVSNPGSPISLNELSSSLVGSNLHVFTLKELQMITHNFSRSDYLGEGGFGKVYKGCVDDNLRPGLKAQTVAVKVLDVNGSQGHREWLAEVIFLGQLKHPHLVNLIGYCCEDEHRLLVYEYMALGNLHDQLFKNYSSTLPWLTRIKIAIGAARCLAFLHGEEKPVIYRDFKASNILLDSDYNAKLSDFGLATDGPQGEDSHITTCVMGTEGYAAPEYINTGHLTTMCDVFSFGVVLLELLTGRRSVEKNRCKREKDLVEWARPMLKDFTKLDQIIDSRLEDRYSTEGAKRLAAVAHQCLSHNPKSRPTMTTVVKALEPLLDLNDIPIGPFVYTVVPPGDHGHGQKSCGQKKNEKRGDGGKEKEDKKEEKGRNRRRKRRRVRVVRSRDVYSDTALYKALGTSLYSPRN</sequence>
<dbReference type="InterPro" id="IPR011009">
    <property type="entry name" value="Kinase-like_dom_sf"/>
</dbReference>
<evidence type="ECO:0000256" key="13">
    <source>
        <dbReference type="SAM" id="MobiDB-lite"/>
    </source>
</evidence>
<proteinExistence type="inferred from homology"/>
<dbReference type="eggNOG" id="KOG1187">
    <property type="taxonomic scope" value="Eukaryota"/>
</dbReference>
<comment type="catalytic activity">
    <reaction evidence="9">
        <text>L-threonyl-[protein] + ATP = O-phospho-L-threonyl-[protein] + ADP + H(+)</text>
        <dbReference type="Rhea" id="RHEA:46608"/>
        <dbReference type="Rhea" id="RHEA-COMP:11060"/>
        <dbReference type="Rhea" id="RHEA-COMP:11605"/>
        <dbReference type="ChEBI" id="CHEBI:15378"/>
        <dbReference type="ChEBI" id="CHEBI:30013"/>
        <dbReference type="ChEBI" id="CHEBI:30616"/>
        <dbReference type="ChEBI" id="CHEBI:61977"/>
        <dbReference type="ChEBI" id="CHEBI:456216"/>
        <dbReference type="EC" id="2.7.11.1"/>
    </reaction>
</comment>
<dbReference type="InterPro" id="IPR000719">
    <property type="entry name" value="Prot_kinase_dom"/>
</dbReference>
<keyword evidence="3" id="KW-0472">Membrane</keyword>
<dbReference type="InterPro" id="IPR008271">
    <property type="entry name" value="Ser/Thr_kinase_AS"/>
</dbReference>
<dbReference type="AlphaFoldDB" id="A0A067FP86"/>
<keyword evidence="8 11" id="KW-0067">ATP-binding</keyword>
<keyword evidence="3" id="KW-1003">Cell membrane</keyword>
<reference evidence="15 16" key="1">
    <citation type="submission" date="2014-04" db="EMBL/GenBank/DDBJ databases">
        <authorList>
            <consortium name="International Citrus Genome Consortium"/>
            <person name="Gmitter F."/>
            <person name="Chen C."/>
            <person name="Farmerie W."/>
            <person name="Harkins T."/>
            <person name="Desany B."/>
            <person name="Mohiuddin M."/>
            <person name="Kodira C."/>
            <person name="Borodovsky M."/>
            <person name="Lomsadze A."/>
            <person name="Burns P."/>
            <person name="Jenkins J."/>
            <person name="Prochnik S."/>
            <person name="Shu S."/>
            <person name="Chapman J."/>
            <person name="Pitluck S."/>
            <person name="Schmutz J."/>
            <person name="Rokhsar D."/>
        </authorList>
    </citation>
    <scope>NUCLEOTIDE SEQUENCE</scope>
</reference>
<dbReference type="GO" id="GO:0004674">
    <property type="term" value="F:protein serine/threonine kinase activity"/>
    <property type="evidence" value="ECO:0007669"/>
    <property type="project" value="UniProtKB-KW"/>
</dbReference>
<feature type="domain" description="Protein kinase" evidence="14">
    <location>
        <begin position="81"/>
        <end position="362"/>
    </location>
</feature>
<evidence type="ECO:0000313" key="16">
    <source>
        <dbReference type="Proteomes" id="UP000027120"/>
    </source>
</evidence>
<evidence type="ECO:0000256" key="6">
    <source>
        <dbReference type="ARBA" id="ARBA00022741"/>
    </source>
</evidence>
<dbReference type="InterPro" id="IPR050823">
    <property type="entry name" value="Plant_Ser_Thr_Prot_Kinase"/>
</dbReference>
<dbReference type="GO" id="GO:0005524">
    <property type="term" value="F:ATP binding"/>
    <property type="evidence" value="ECO:0007669"/>
    <property type="project" value="UniProtKB-UniRule"/>
</dbReference>
<dbReference type="FunFam" id="1.10.510.10:FF:000095">
    <property type="entry name" value="protein STRUBBELIG-RECEPTOR FAMILY 8"/>
    <property type="match status" value="1"/>
</dbReference>
<keyword evidence="5" id="KW-0808">Transferase</keyword>
<name>A0A067FP86_CITSI</name>
<comment type="catalytic activity">
    <reaction evidence="10">
        <text>L-seryl-[protein] + ATP = O-phospho-L-seryl-[protein] + ADP + H(+)</text>
        <dbReference type="Rhea" id="RHEA:17989"/>
        <dbReference type="Rhea" id="RHEA-COMP:9863"/>
        <dbReference type="Rhea" id="RHEA-COMP:11604"/>
        <dbReference type="ChEBI" id="CHEBI:15378"/>
        <dbReference type="ChEBI" id="CHEBI:29999"/>
        <dbReference type="ChEBI" id="CHEBI:30616"/>
        <dbReference type="ChEBI" id="CHEBI:83421"/>
        <dbReference type="ChEBI" id="CHEBI:456216"/>
        <dbReference type="EC" id="2.7.11.1"/>
    </reaction>
</comment>
<evidence type="ECO:0000256" key="5">
    <source>
        <dbReference type="ARBA" id="ARBA00022679"/>
    </source>
</evidence>
<keyword evidence="7" id="KW-0418">Kinase</keyword>
<dbReference type="InterPro" id="IPR001245">
    <property type="entry name" value="Ser-Thr/Tyr_kinase_cat_dom"/>
</dbReference>
<evidence type="ECO:0000259" key="14">
    <source>
        <dbReference type="PROSITE" id="PS50011"/>
    </source>
</evidence>
<dbReference type="InterPro" id="IPR017441">
    <property type="entry name" value="Protein_kinase_ATP_BS"/>
</dbReference>
<feature type="binding site" evidence="11">
    <location>
        <position position="116"/>
    </location>
    <ligand>
        <name>ATP</name>
        <dbReference type="ChEBI" id="CHEBI:30616"/>
    </ligand>
</feature>
<evidence type="ECO:0000256" key="7">
    <source>
        <dbReference type="ARBA" id="ARBA00022777"/>
    </source>
</evidence>
<dbReference type="KEGG" id="cit:102623967"/>
<dbReference type="EC" id="2.7.11.1" evidence="2"/>
<feature type="region of interest" description="Disordered" evidence="13">
    <location>
        <begin position="381"/>
        <end position="427"/>
    </location>
</feature>
<accession>A0A067FP86</accession>
<dbReference type="PaxDb" id="2711-XP_006465910.1"/>
<evidence type="ECO:0000256" key="11">
    <source>
        <dbReference type="PROSITE-ProRule" id="PRU10141"/>
    </source>
</evidence>
<dbReference type="Proteomes" id="UP000027120">
    <property type="component" value="Unassembled WGS sequence"/>
</dbReference>
<dbReference type="FunFam" id="3.30.200.20:FF:000228">
    <property type="entry name" value="Serine/threonine-protein kinase BIK1"/>
    <property type="match status" value="1"/>
</dbReference>
<feature type="compositionally biased region" description="Basic residues" evidence="13">
    <location>
        <begin position="413"/>
        <end position="425"/>
    </location>
</feature>
<dbReference type="PANTHER" id="PTHR45621">
    <property type="entry name" value="OS01G0588500 PROTEIN-RELATED"/>
    <property type="match status" value="1"/>
</dbReference>
<evidence type="ECO:0000256" key="9">
    <source>
        <dbReference type="ARBA" id="ARBA00047899"/>
    </source>
</evidence>
<dbReference type="SMR" id="A0A067FP86"/>
<dbReference type="PROSITE" id="PS00108">
    <property type="entry name" value="PROTEIN_KINASE_ST"/>
    <property type="match status" value="1"/>
</dbReference>
<comment type="subcellular location">
    <subcellularLocation>
        <location evidence="1">Cell membrane</location>
    </subcellularLocation>
</comment>
<evidence type="ECO:0000313" key="15">
    <source>
        <dbReference type="EMBL" id="KDO65011.1"/>
    </source>
</evidence>
<gene>
    <name evidence="15" type="ORF">CISIN_1g013105mg</name>
</gene>